<sequence length="110" mass="12597">MEGDAPTVIENLKSLWDCLSSQSPRPSALRYRSSYFNKELKNAPPNGNNKYKIITNPNISAQIFEIIPKIIDTKNMNTRAMYDFMVVSNELEFEELSEILENHLIESKAS</sequence>
<name>A0A397IQA5_9GLOM</name>
<organism evidence="1 2">
    <name type="scientific">Diversispora epigaea</name>
    <dbReference type="NCBI Taxonomy" id="1348612"/>
    <lineage>
        <taxon>Eukaryota</taxon>
        <taxon>Fungi</taxon>
        <taxon>Fungi incertae sedis</taxon>
        <taxon>Mucoromycota</taxon>
        <taxon>Glomeromycotina</taxon>
        <taxon>Glomeromycetes</taxon>
        <taxon>Diversisporales</taxon>
        <taxon>Diversisporaceae</taxon>
        <taxon>Diversispora</taxon>
    </lineage>
</organism>
<comment type="caution">
    <text evidence="1">The sequence shown here is derived from an EMBL/GenBank/DDBJ whole genome shotgun (WGS) entry which is preliminary data.</text>
</comment>
<dbReference type="Gene3D" id="3.30.710.10">
    <property type="entry name" value="Potassium Channel Kv1.1, Chain A"/>
    <property type="match status" value="1"/>
</dbReference>
<dbReference type="AlphaFoldDB" id="A0A397IQA5"/>
<evidence type="ECO:0000313" key="2">
    <source>
        <dbReference type="Proteomes" id="UP000266861"/>
    </source>
</evidence>
<reference evidence="1 2" key="1">
    <citation type="submission" date="2018-08" db="EMBL/GenBank/DDBJ databases">
        <title>Genome and evolution of the arbuscular mycorrhizal fungus Diversispora epigaea (formerly Glomus versiforme) and its bacterial endosymbionts.</title>
        <authorList>
            <person name="Sun X."/>
            <person name="Fei Z."/>
            <person name="Harrison M."/>
        </authorList>
    </citation>
    <scope>NUCLEOTIDE SEQUENCE [LARGE SCALE GENOMIC DNA]</scope>
    <source>
        <strain evidence="1 2">IT104</strain>
    </source>
</reference>
<gene>
    <name evidence="1" type="ORF">Glove_217g52</name>
</gene>
<accession>A0A397IQA5</accession>
<dbReference type="InterPro" id="IPR011333">
    <property type="entry name" value="SKP1/BTB/POZ_sf"/>
</dbReference>
<dbReference type="EMBL" id="PQFF01000202">
    <property type="protein sequence ID" value="RHZ75163.1"/>
    <property type="molecule type" value="Genomic_DNA"/>
</dbReference>
<dbReference type="Proteomes" id="UP000266861">
    <property type="component" value="Unassembled WGS sequence"/>
</dbReference>
<keyword evidence="2" id="KW-1185">Reference proteome</keyword>
<proteinExistence type="predicted"/>
<protein>
    <submittedName>
        <fullName evidence="1">Uncharacterized protein</fullName>
    </submittedName>
</protein>
<evidence type="ECO:0000313" key="1">
    <source>
        <dbReference type="EMBL" id="RHZ75163.1"/>
    </source>
</evidence>